<organism evidence="1 2">
    <name type="scientific">Streptomyces daliensis</name>
    <dbReference type="NCBI Taxonomy" id="299421"/>
    <lineage>
        <taxon>Bacteria</taxon>
        <taxon>Bacillati</taxon>
        <taxon>Actinomycetota</taxon>
        <taxon>Actinomycetes</taxon>
        <taxon>Kitasatosporales</taxon>
        <taxon>Streptomycetaceae</taxon>
        <taxon>Streptomyces</taxon>
    </lineage>
</organism>
<reference evidence="1" key="1">
    <citation type="submission" date="2021-04" db="EMBL/GenBank/DDBJ databases">
        <title>Sequencing of actinobacteria type strains.</title>
        <authorList>
            <person name="Nguyen G.-S."/>
            <person name="Wentzel A."/>
        </authorList>
    </citation>
    <scope>NUCLEOTIDE SEQUENCE</scope>
    <source>
        <strain evidence="1">DSM 42095</strain>
    </source>
</reference>
<sequence length="245" mass="25975">MPPALAMERVGFGGALGEDLAALARSTPVWMGTTAKVVAEYAAPFWREQGLAGAAFSRTGALREVHDVVLEAGHAVNVIPDTARARYELRARTTRDLAHARRRVRACLEAAALATGAELELTPHGADFADLRQDEFLTSAYTRAARALGRAPVDRRGEVMASTDMGNVSHVLPALHPTIGYDTGGALHHTAPFARYGDSPGADRAVLDAATALAHVGVELATDAAQRERCLRLLTDRRAAAVPPS</sequence>
<dbReference type="Gene3D" id="3.40.630.10">
    <property type="entry name" value="Zn peptidases"/>
    <property type="match status" value="1"/>
</dbReference>
<dbReference type="GO" id="GO:0071713">
    <property type="term" value="F:para-aminobenzoyl-glutamate hydrolase activity"/>
    <property type="evidence" value="ECO:0007669"/>
    <property type="project" value="TreeGrafter"/>
</dbReference>
<accession>A0A8T4IRM5</accession>
<dbReference type="EMBL" id="JAGSMN010000188">
    <property type="protein sequence ID" value="MBR7673213.1"/>
    <property type="molecule type" value="Genomic_DNA"/>
</dbReference>
<name>A0A8T4IRM5_9ACTN</name>
<dbReference type="PANTHER" id="PTHR30575:SF0">
    <property type="entry name" value="XAA-ARG DIPEPTIDASE"/>
    <property type="match status" value="1"/>
</dbReference>
<evidence type="ECO:0000313" key="2">
    <source>
        <dbReference type="Proteomes" id="UP000675554"/>
    </source>
</evidence>
<dbReference type="GO" id="GO:0046657">
    <property type="term" value="P:folic acid catabolic process"/>
    <property type="evidence" value="ECO:0007669"/>
    <property type="project" value="TreeGrafter"/>
</dbReference>
<dbReference type="InterPro" id="IPR052030">
    <property type="entry name" value="Peptidase_M20/M20A_hydrolases"/>
</dbReference>
<dbReference type="Proteomes" id="UP000675554">
    <property type="component" value="Unassembled WGS sequence"/>
</dbReference>
<dbReference type="GO" id="GO:0005737">
    <property type="term" value="C:cytoplasm"/>
    <property type="evidence" value="ECO:0007669"/>
    <property type="project" value="TreeGrafter"/>
</dbReference>
<evidence type="ECO:0000313" key="1">
    <source>
        <dbReference type="EMBL" id="MBR7673213.1"/>
    </source>
</evidence>
<protein>
    <submittedName>
        <fullName evidence="1">Peptidase dimerization domain-containing protein</fullName>
    </submittedName>
</protein>
<comment type="caution">
    <text evidence="1">The sequence shown here is derived from an EMBL/GenBank/DDBJ whole genome shotgun (WGS) entry which is preliminary data.</text>
</comment>
<dbReference type="AlphaFoldDB" id="A0A8T4IRM5"/>
<dbReference type="SUPFAM" id="SSF53187">
    <property type="entry name" value="Zn-dependent exopeptidases"/>
    <property type="match status" value="1"/>
</dbReference>
<dbReference type="SUPFAM" id="SSF54373">
    <property type="entry name" value="FAD-linked reductases, C-terminal domain"/>
    <property type="match status" value="1"/>
</dbReference>
<proteinExistence type="predicted"/>
<dbReference type="PANTHER" id="PTHR30575">
    <property type="entry name" value="PEPTIDASE M20"/>
    <property type="match status" value="1"/>
</dbReference>
<dbReference type="Gene3D" id="3.30.70.360">
    <property type="match status" value="1"/>
</dbReference>
<dbReference type="GO" id="GO:0016805">
    <property type="term" value="F:dipeptidase activity"/>
    <property type="evidence" value="ECO:0007669"/>
    <property type="project" value="TreeGrafter"/>
</dbReference>
<keyword evidence="2" id="KW-1185">Reference proteome</keyword>
<gene>
    <name evidence="1" type="ORF">KDA82_09330</name>
</gene>